<dbReference type="STRING" id="1095630.A0A2J6TFM2"/>
<keyword evidence="2" id="KW-1185">Reference proteome</keyword>
<dbReference type="RefSeq" id="XP_024738723.1">
    <property type="nucleotide sequence ID" value="XM_024873530.1"/>
</dbReference>
<name>A0A2J6TFM2_9HELO</name>
<accession>A0A2J6TFM2</accession>
<dbReference type="EMBL" id="KZ613786">
    <property type="protein sequence ID" value="PMD61819.1"/>
    <property type="molecule type" value="Genomic_DNA"/>
</dbReference>
<dbReference type="InParanoid" id="A0A2J6TFM2"/>
<dbReference type="PANTHER" id="PTHR35896:SF3">
    <property type="entry name" value="MAJOR FACILITATOR SUPERFAMILY TRANSPORTER"/>
    <property type="match status" value="1"/>
</dbReference>
<organism evidence="1 2">
    <name type="scientific">Hyaloscypha bicolor E</name>
    <dbReference type="NCBI Taxonomy" id="1095630"/>
    <lineage>
        <taxon>Eukaryota</taxon>
        <taxon>Fungi</taxon>
        <taxon>Dikarya</taxon>
        <taxon>Ascomycota</taxon>
        <taxon>Pezizomycotina</taxon>
        <taxon>Leotiomycetes</taxon>
        <taxon>Helotiales</taxon>
        <taxon>Hyaloscyphaceae</taxon>
        <taxon>Hyaloscypha</taxon>
        <taxon>Hyaloscypha bicolor</taxon>
    </lineage>
</organism>
<feature type="non-terminal residue" evidence="1">
    <location>
        <position position="1"/>
    </location>
</feature>
<dbReference type="AlphaFoldDB" id="A0A2J6TFM2"/>
<gene>
    <name evidence="1" type="ORF">K444DRAFT_514011</name>
</gene>
<evidence type="ECO:0000313" key="1">
    <source>
        <dbReference type="EMBL" id="PMD61819.1"/>
    </source>
</evidence>
<dbReference type="GeneID" id="36581610"/>
<dbReference type="InterPro" id="IPR053008">
    <property type="entry name" value="Phomopsin_biosynth_assoc"/>
</dbReference>
<dbReference type="OrthoDB" id="3501153at2759"/>
<evidence type="ECO:0000313" key="2">
    <source>
        <dbReference type="Proteomes" id="UP000235371"/>
    </source>
</evidence>
<protein>
    <submittedName>
        <fullName evidence="1">Uncharacterized protein</fullName>
    </submittedName>
</protein>
<reference evidence="1 2" key="1">
    <citation type="submission" date="2016-04" db="EMBL/GenBank/DDBJ databases">
        <title>A degradative enzymes factory behind the ericoid mycorrhizal symbiosis.</title>
        <authorList>
            <consortium name="DOE Joint Genome Institute"/>
            <person name="Martino E."/>
            <person name="Morin E."/>
            <person name="Grelet G."/>
            <person name="Kuo A."/>
            <person name="Kohler A."/>
            <person name="Daghino S."/>
            <person name="Barry K."/>
            <person name="Choi C."/>
            <person name="Cichocki N."/>
            <person name="Clum A."/>
            <person name="Copeland A."/>
            <person name="Hainaut M."/>
            <person name="Haridas S."/>
            <person name="Labutti K."/>
            <person name="Lindquist E."/>
            <person name="Lipzen A."/>
            <person name="Khouja H.-R."/>
            <person name="Murat C."/>
            <person name="Ohm R."/>
            <person name="Olson A."/>
            <person name="Spatafora J."/>
            <person name="Veneault-Fourrey C."/>
            <person name="Henrissat B."/>
            <person name="Grigoriev I."/>
            <person name="Martin F."/>
            <person name="Perotto S."/>
        </authorList>
    </citation>
    <scope>NUCLEOTIDE SEQUENCE [LARGE SCALE GENOMIC DNA]</scope>
    <source>
        <strain evidence="1 2">E</strain>
    </source>
</reference>
<dbReference type="Proteomes" id="UP000235371">
    <property type="component" value="Unassembled WGS sequence"/>
</dbReference>
<dbReference type="PANTHER" id="PTHR35896">
    <property type="entry name" value="IG-LIKE DOMAIN-CONTAINING PROTEIN"/>
    <property type="match status" value="1"/>
</dbReference>
<sequence>DCGNSASEARERGCVFDVMMTGWVKEDCYNKALSEEYLLEGAFRFFSDPEATNEIPLDVIRFGEHTHMYTNDLHHRAHCVYVWKLQALALESQAQGKVKLIDSESYTYDHTVHC</sequence>
<feature type="non-terminal residue" evidence="1">
    <location>
        <position position="114"/>
    </location>
</feature>
<proteinExistence type="predicted"/>